<dbReference type="SUPFAM" id="SSF55257">
    <property type="entry name" value="RBP11-like subunits of RNA polymerase"/>
    <property type="match status" value="1"/>
</dbReference>
<organism evidence="7 8">
    <name type="scientific">Pseudozyma flocculosa</name>
    <dbReference type="NCBI Taxonomy" id="84751"/>
    <lineage>
        <taxon>Eukaryota</taxon>
        <taxon>Fungi</taxon>
        <taxon>Dikarya</taxon>
        <taxon>Basidiomycota</taxon>
        <taxon>Ustilaginomycotina</taxon>
        <taxon>Ustilaginomycetes</taxon>
        <taxon>Ustilaginales</taxon>
        <taxon>Ustilaginaceae</taxon>
        <taxon>Pseudozyma</taxon>
    </lineage>
</organism>
<dbReference type="InterPro" id="IPR022905">
    <property type="entry name" value="Rpo11-like"/>
</dbReference>
<dbReference type="GO" id="GO:0005665">
    <property type="term" value="C:RNA polymerase II, core complex"/>
    <property type="evidence" value="ECO:0007669"/>
    <property type="project" value="InterPro"/>
</dbReference>
<keyword evidence="4" id="KW-0539">Nucleus</keyword>
<dbReference type="PANTHER" id="PTHR13946">
    <property type="entry name" value="DNA-DIRECTED RNA POLYMERASE I,II,III"/>
    <property type="match status" value="1"/>
</dbReference>
<keyword evidence="2 7" id="KW-0240">DNA-directed RNA polymerase</keyword>
<dbReference type="Gene3D" id="3.30.1360.10">
    <property type="entry name" value="RNA polymerase, RBP11-like subunit"/>
    <property type="match status" value="1"/>
</dbReference>
<proteinExistence type="inferred from homology"/>
<dbReference type="InterPro" id="IPR037685">
    <property type="entry name" value="RBP11"/>
</dbReference>
<dbReference type="Proteomes" id="UP000323386">
    <property type="component" value="Unassembled WGS sequence"/>
</dbReference>
<dbReference type="FunFam" id="3.30.1360.10:FF:000011">
    <property type="entry name" value="Related to DNA-directed RNA polymerase 13.3K chain"/>
    <property type="match status" value="1"/>
</dbReference>
<accession>A0A5C3EXP7</accession>
<dbReference type="Pfam" id="PF13656">
    <property type="entry name" value="RNA_pol_L_2"/>
    <property type="match status" value="1"/>
</dbReference>
<dbReference type="GO" id="GO:0046983">
    <property type="term" value="F:protein dimerization activity"/>
    <property type="evidence" value="ECO:0007669"/>
    <property type="project" value="InterPro"/>
</dbReference>
<comment type="subcellular location">
    <subcellularLocation>
        <location evidence="1">Nucleus</location>
    </subcellularLocation>
</comment>
<dbReference type="HAMAP" id="MF_00261">
    <property type="entry name" value="RNApol_arch_Rpo11"/>
    <property type="match status" value="1"/>
</dbReference>
<evidence type="ECO:0000256" key="2">
    <source>
        <dbReference type="ARBA" id="ARBA00022478"/>
    </source>
</evidence>
<evidence type="ECO:0000256" key="1">
    <source>
        <dbReference type="ARBA" id="ARBA00004123"/>
    </source>
</evidence>
<keyword evidence="3" id="KW-0804">Transcription</keyword>
<dbReference type="GO" id="GO:0006366">
    <property type="term" value="P:transcription by RNA polymerase II"/>
    <property type="evidence" value="ECO:0007669"/>
    <property type="project" value="InterPro"/>
</dbReference>
<protein>
    <submittedName>
        <fullName evidence="7">Related to DNA-directed RNA polymerase 13.3K chain</fullName>
    </submittedName>
</protein>
<dbReference type="PANTHER" id="PTHR13946:SF16">
    <property type="entry name" value="DNA-DIRECTED RNA POLYMERASE II SUBUNIT RPB11"/>
    <property type="match status" value="1"/>
</dbReference>
<evidence type="ECO:0000259" key="6">
    <source>
        <dbReference type="Pfam" id="PF13656"/>
    </source>
</evidence>
<evidence type="ECO:0000256" key="3">
    <source>
        <dbReference type="ARBA" id="ARBA00023163"/>
    </source>
</evidence>
<keyword evidence="8" id="KW-1185">Reference proteome</keyword>
<evidence type="ECO:0000256" key="5">
    <source>
        <dbReference type="ARBA" id="ARBA00025751"/>
    </source>
</evidence>
<evidence type="ECO:0000313" key="8">
    <source>
        <dbReference type="Proteomes" id="UP000323386"/>
    </source>
</evidence>
<dbReference type="CDD" id="cd06926">
    <property type="entry name" value="RNAP_II_RPB11"/>
    <property type="match status" value="1"/>
</dbReference>
<sequence length="156" mass="16844">MTNAPNRFDLFILGPDEKRVEIVEDTRIPNAATFYFNKEDHTLGNMLRHAVLANPAILFCGYRVPHPLEPKVLVKIQTDGSLTPTDALKQGCSKLIAQIGDLKQAWRTEVQMSGAGTVDVGGYGGRMGMDPYDQGGRGYGLDGSAGADQASGYVDI</sequence>
<name>A0A5C3EXP7_9BASI</name>
<dbReference type="EMBL" id="OOIP01000005">
    <property type="protein sequence ID" value="SPO36862.1"/>
    <property type="molecule type" value="Genomic_DNA"/>
</dbReference>
<gene>
    <name evidence="7" type="ORF">PSFLO_02333</name>
</gene>
<dbReference type="OrthoDB" id="10248581at2759"/>
<comment type="similarity">
    <text evidence="5">Belongs to the archaeal Rpo11/eukaryotic RPB11/RPC19 RNA polymerase subunit family.</text>
</comment>
<dbReference type="AlphaFoldDB" id="A0A5C3EXP7"/>
<dbReference type="InterPro" id="IPR036603">
    <property type="entry name" value="RBP11-like"/>
</dbReference>
<feature type="domain" description="DNA-directed RNA polymerase RBP11-like dimerisation" evidence="6">
    <location>
        <begin position="31"/>
        <end position="104"/>
    </location>
</feature>
<reference evidence="7 8" key="1">
    <citation type="submission" date="2018-03" db="EMBL/GenBank/DDBJ databases">
        <authorList>
            <person name="Guldener U."/>
        </authorList>
    </citation>
    <scope>NUCLEOTIDE SEQUENCE [LARGE SCALE GENOMIC DNA]</scope>
    <source>
        <strain evidence="7 8">DAOM196992</strain>
    </source>
</reference>
<evidence type="ECO:0000256" key="4">
    <source>
        <dbReference type="ARBA" id="ARBA00023242"/>
    </source>
</evidence>
<dbReference type="GO" id="GO:0003899">
    <property type="term" value="F:DNA-directed RNA polymerase activity"/>
    <property type="evidence" value="ECO:0007669"/>
    <property type="project" value="InterPro"/>
</dbReference>
<dbReference type="InterPro" id="IPR009025">
    <property type="entry name" value="RBP11-like_dimer"/>
</dbReference>
<evidence type="ECO:0000313" key="7">
    <source>
        <dbReference type="EMBL" id="SPO36862.1"/>
    </source>
</evidence>